<evidence type="ECO:0000313" key="1">
    <source>
        <dbReference type="EMBL" id="CCO29289.1"/>
    </source>
</evidence>
<name>M5BQ29_THACB</name>
<dbReference type="InterPro" id="IPR043094">
    <property type="entry name" value="Nab2/ZC3H14_N_sf"/>
</dbReference>
<organism evidence="1 2">
    <name type="scientific">Thanatephorus cucumeris (strain AG1-IB / isolate 7/3/14)</name>
    <name type="common">Lettuce bottom rot fungus</name>
    <name type="synonym">Rhizoctonia solani</name>
    <dbReference type="NCBI Taxonomy" id="1108050"/>
    <lineage>
        <taxon>Eukaryota</taxon>
        <taxon>Fungi</taxon>
        <taxon>Dikarya</taxon>
        <taxon>Basidiomycota</taxon>
        <taxon>Agaricomycotina</taxon>
        <taxon>Agaricomycetes</taxon>
        <taxon>Cantharellales</taxon>
        <taxon>Ceratobasidiaceae</taxon>
        <taxon>Rhizoctonia</taxon>
        <taxon>Rhizoctonia solani AG-1</taxon>
    </lineage>
</organism>
<protein>
    <submittedName>
        <fullName evidence="1">Uncharacterized protein</fullName>
    </submittedName>
</protein>
<dbReference type="AlphaFoldDB" id="M5BQ29"/>
<dbReference type="Gene3D" id="1.10.340.40">
    <property type="entry name" value="Nuclear abundant poly(A) RNA-bind protein 2, N-terminal domain"/>
    <property type="match status" value="1"/>
</dbReference>
<accession>M5BQ29</accession>
<reference evidence="1 2" key="1">
    <citation type="journal article" date="2013" name="J. Biotechnol.">
        <title>Establishment and interpretation of the genome sequence of the phytopathogenic fungus Rhizoctonia solani AG1-IB isolate 7/3/14.</title>
        <authorList>
            <person name="Wibberg D.W."/>
            <person name="Jelonek L.J."/>
            <person name="Rupp O.R."/>
            <person name="Hennig M.H."/>
            <person name="Eikmeyer F.E."/>
            <person name="Goesmann A.G."/>
            <person name="Hartmann A.H."/>
            <person name="Borriss R.B."/>
            <person name="Grosch R.G."/>
            <person name="Puehler A.P."/>
            <person name="Schlueter A.S."/>
        </authorList>
    </citation>
    <scope>NUCLEOTIDE SEQUENCE [LARGE SCALE GENOMIC DNA]</scope>
    <source>
        <strain evidence="2">AG1-IB / isolate 7/3/14</strain>
    </source>
</reference>
<comment type="caution">
    <text evidence="1">The sequence shown here is derived from an EMBL/GenBank/DDBJ whole genome shotgun (WGS) entry which is preliminary data.</text>
</comment>
<dbReference type="EMBL" id="CAOJ01004561">
    <property type="protein sequence ID" value="CCO29289.1"/>
    <property type="molecule type" value="Genomic_DNA"/>
</dbReference>
<proteinExistence type="predicted"/>
<gene>
    <name evidence="1" type="ORF">BN14_03297</name>
</gene>
<dbReference type="HOGENOM" id="CLU_1994164_0_0_1"/>
<dbReference type="Proteomes" id="UP000012065">
    <property type="component" value="Unassembled WGS sequence"/>
</dbReference>
<evidence type="ECO:0000313" key="2">
    <source>
        <dbReference type="Proteomes" id="UP000012065"/>
    </source>
</evidence>
<sequence length="125" mass="13592">MGSDLVMGTPQAAALQSAIQKELVAKGYSDESDMVMAEYITIMLINSKTAEQITAELVDLVGPEYDTSFTSWLFEEIARISGSGTGGSNEAQPSIPDAQSYVSKLYPWICCFTLSQNIYFESGIQ</sequence>